<evidence type="ECO:0000256" key="7">
    <source>
        <dbReference type="SAM" id="Coils"/>
    </source>
</evidence>
<comment type="similarity">
    <text evidence="2">Belongs to the TBCC family.</text>
</comment>
<comment type="subcellular location">
    <subcellularLocation>
        <location evidence="1">Cytoplasm</location>
    </subcellularLocation>
</comment>
<feature type="domain" description="C-CAP/cofactor C-like" evidence="9">
    <location>
        <begin position="168"/>
        <end position="332"/>
    </location>
</feature>
<dbReference type="InterPro" id="IPR027684">
    <property type="entry name" value="TBCC"/>
</dbReference>
<keyword evidence="4" id="KW-0007">Acetylation</keyword>
<evidence type="ECO:0000256" key="6">
    <source>
        <dbReference type="ARBA" id="ARBA00026055"/>
    </source>
</evidence>
<dbReference type="Pfam" id="PF07986">
    <property type="entry name" value="TBCC"/>
    <property type="match status" value="1"/>
</dbReference>
<gene>
    <name evidence="11" type="primary">TBCC</name>
</gene>
<evidence type="ECO:0000256" key="5">
    <source>
        <dbReference type="ARBA" id="ARBA00023186"/>
    </source>
</evidence>
<dbReference type="GO" id="GO:0007023">
    <property type="term" value="P:post-chaperonin tubulin folding pathway"/>
    <property type="evidence" value="ECO:0007669"/>
    <property type="project" value="InterPro"/>
</dbReference>
<dbReference type="InterPro" id="IPR038397">
    <property type="entry name" value="TBCC_N_sf"/>
</dbReference>
<evidence type="ECO:0000256" key="2">
    <source>
        <dbReference type="ARBA" id="ARBA00008848"/>
    </source>
</evidence>
<reference evidence="11" key="1">
    <citation type="submission" date="2025-08" db="UniProtKB">
        <authorList>
            <consortium name="RefSeq"/>
        </authorList>
    </citation>
    <scope>IDENTIFICATION</scope>
    <source>
        <tissue evidence="11">Blood</tissue>
    </source>
</reference>
<evidence type="ECO:0000256" key="1">
    <source>
        <dbReference type="ARBA" id="ARBA00004496"/>
    </source>
</evidence>
<dbReference type="Gene3D" id="1.20.58.1250">
    <property type="entry name" value="Tubulin Binding Cofactor C, N-terminal domain"/>
    <property type="match status" value="1"/>
</dbReference>
<dbReference type="PROSITE" id="PS51329">
    <property type="entry name" value="C_CAP_COFACTOR_C"/>
    <property type="match status" value="1"/>
</dbReference>
<feature type="region of interest" description="Disordered" evidence="8">
    <location>
        <begin position="156"/>
        <end position="188"/>
    </location>
</feature>
<name>A0A8B7J2C2_9AVES</name>
<evidence type="ECO:0000256" key="8">
    <source>
        <dbReference type="SAM" id="MobiDB-lite"/>
    </source>
</evidence>
<dbReference type="GeneID" id="106490338"/>
<keyword evidence="7" id="KW-0175">Coiled coil</keyword>
<dbReference type="Proteomes" id="UP001652627">
    <property type="component" value="Chromosome 3"/>
</dbReference>
<accession>A0A8B7J2C2</accession>
<dbReference type="KEGG" id="aam:106490338"/>
<proteinExistence type="inferred from homology"/>
<organism evidence="10 11">
    <name type="scientific">Apteryx mantelli</name>
    <name type="common">North Island brown kiwi</name>
    <dbReference type="NCBI Taxonomy" id="2696672"/>
    <lineage>
        <taxon>Eukaryota</taxon>
        <taxon>Metazoa</taxon>
        <taxon>Chordata</taxon>
        <taxon>Craniata</taxon>
        <taxon>Vertebrata</taxon>
        <taxon>Euteleostomi</taxon>
        <taxon>Archelosauria</taxon>
        <taxon>Archosauria</taxon>
        <taxon>Dinosauria</taxon>
        <taxon>Saurischia</taxon>
        <taxon>Theropoda</taxon>
        <taxon>Coelurosauria</taxon>
        <taxon>Aves</taxon>
        <taxon>Palaeognathae</taxon>
        <taxon>Apterygiformes</taxon>
        <taxon>Apterygidae</taxon>
        <taxon>Apteryx</taxon>
    </lineage>
</organism>
<dbReference type="GO" id="GO:0007021">
    <property type="term" value="P:tubulin complex assembly"/>
    <property type="evidence" value="ECO:0007669"/>
    <property type="project" value="TreeGrafter"/>
</dbReference>
<evidence type="ECO:0000313" key="11">
    <source>
        <dbReference type="RefSeq" id="XP_013805176.2"/>
    </source>
</evidence>
<dbReference type="InterPro" id="IPR031925">
    <property type="entry name" value="TBCC_N"/>
</dbReference>
<dbReference type="RefSeq" id="XP_013805176.2">
    <property type="nucleotide sequence ID" value="XM_013949722.2"/>
</dbReference>
<dbReference type="SMART" id="SM00673">
    <property type="entry name" value="CARP"/>
    <property type="match status" value="2"/>
</dbReference>
<dbReference type="AlphaFoldDB" id="A0A8B7J2C2"/>
<keyword evidence="5" id="KW-0143">Chaperone</keyword>
<dbReference type="InterPro" id="IPR012945">
    <property type="entry name" value="Tubulin-bd_cofactor_C_dom"/>
</dbReference>
<sequence length="355" mass="39129">MEAAGEAAAPAEGLRTPAAFAAQLQPEVAAAAVVVLPERLQRREAERQQGVERQRQKKEAQVVKEEQSEFFVAAFAREREAVEALLAAAAAAEQLEEAAARLQGLQKLLTESVRFLAPYEVRQGQEAVARLQGALAARRQQLQPKKKFAFRALKKEAAPGSEQRPAEPARPAAAAPAPGHGSAEGESDGSLLCGFSRAEGEELELGPAELLQRDVVLSELRGCRVRLRGNANTLRVRDCRGCTVLCGPVSTSVLVDGCRDCLLVLACQQLRTHRTCDSRFYVQVTSRAVIENCAKVFFAPYSWSYPGIEKDFESSGLDRNRNNWNMVDDFDWLVRDEPSPNWSLIPEQERITCWD</sequence>
<feature type="coiled-coil region" evidence="7">
    <location>
        <begin position="85"/>
        <end position="112"/>
    </location>
</feature>
<dbReference type="OrthoDB" id="194775at2759"/>
<dbReference type="Gene3D" id="2.160.20.70">
    <property type="match status" value="1"/>
</dbReference>
<dbReference type="Pfam" id="PF16752">
    <property type="entry name" value="TBCC_N"/>
    <property type="match status" value="1"/>
</dbReference>
<dbReference type="InterPro" id="IPR017901">
    <property type="entry name" value="C-CAP_CF_C-like"/>
</dbReference>
<evidence type="ECO:0000259" key="9">
    <source>
        <dbReference type="PROSITE" id="PS51329"/>
    </source>
</evidence>
<dbReference type="PANTHER" id="PTHR15139:SF0">
    <property type="entry name" value="TUBULIN-SPECIFIC CHAPERONE C"/>
    <property type="match status" value="1"/>
</dbReference>
<feature type="compositionally biased region" description="Low complexity" evidence="8">
    <location>
        <begin position="169"/>
        <end position="178"/>
    </location>
</feature>
<dbReference type="InterPro" id="IPR016098">
    <property type="entry name" value="CAP/MinC_C"/>
</dbReference>
<dbReference type="InterPro" id="IPR006599">
    <property type="entry name" value="CARP_motif"/>
</dbReference>
<keyword evidence="10" id="KW-1185">Reference proteome</keyword>
<evidence type="ECO:0000313" key="10">
    <source>
        <dbReference type="Proteomes" id="UP001652627"/>
    </source>
</evidence>
<dbReference type="PANTHER" id="PTHR15139">
    <property type="entry name" value="TUBULIN FOLDING COFACTOR C"/>
    <property type="match status" value="1"/>
</dbReference>
<comment type="subunit">
    <text evidence="6">Supercomplex made of cofactors A to E. Cofactors A and D function by capturing and stabilizing tubulin in a quasi-native conformation. Cofactor E binds to the cofactor D-tubulin complex; interaction with cofactor C then causes the release of tubulin polypeptides that are committed to the native state.</text>
</comment>
<keyword evidence="3" id="KW-0963">Cytoplasm</keyword>
<protein>
    <submittedName>
        <fullName evidence="11">Tubulin-specific chaperone C</fullName>
    </submittedName>
</protein>
<evidence type="ECO:0000256" key="3">
    <source>
        <dbReference type="ARBA" id="ARBA00022490"/>
    </source>
</evidence>
<dbReference type="CTD" id="6903"/>
<dbReference type="GO" id="GO:0005737">
    <property type="term" value="C:cytoplasm"/>
    <property type="evidence" value="ECO:0007669"/>
    <property type="project" value="TreeGrafter"/>
</dbReference>
<evidence type="ECO:0000256" key="4">
    <source>
        <dbReference type="ARBA" id="ARBA00022990"/>
    </source>
</evidence>